<dbReference type="AlphaFoldDB" id="A0AAV4CQI4"/>
<evidence type="ECO:0000313" key="1">
    <source>
        <dbReference type="EMBL" id="GFO34143.1"/>
    </source>
</evidence>
<dbReference type="EMBL" id="BLXT01006878">
    <property type="protein sequence ID" value="GFO34143.1"/>
    <property type="molecule type" value="Genomic_DNA"/>
</dbReference>
<accession>A0AAV4CQI4</accession>
<reference evidence="1 2" key="1">
    <citation type="journal article" date="2021" name="Elife">
        <title>Chloroplast acquisition without the gene transfer in kleptoplastic sea slugs, Plakobranchus ocellatus.</title>
        <authorList>
            <person name="Maeda T."/>
            <person name="Takahashi S."/>
            <person name="Yoshida T."/>
            <person name="Shimamura S."/>
            <person name="Takaki Y."/>
            <person name="Nagai Y."/>
            <person name="Toyoda A."/>
            <person name="Suzuki Y."/>
            <person name="Arimoto A."/>
            <person name="Ishii H."/>
            <person name="Satoh N."/>
            <person name="Nishiyama T."/>
            <person name="Hasebe M."/>
            <person name="Maruyama T."/>
            <person name="Minagawa J."/>
            <person name="Obokata J."/>
            <person name="Shigenobu S."/>
        </authorList>
    </citation>
    <scope>NUCLEOTIDE SEQUENCE [LARGE SCALE GENOMIC DNA]</scope>
</reference>
<evidence type="ECO:0000313" key="2">
    <source>
        <dbReference type="Proteomes" id="UP000735302"/>
    </source>
</evidence>
<comment type="caution">
    <text evidence="1">The sequence shown here is derived from an EMBL/GenBank/DDBJ whole genome shotgun (WGS) entry which is preliminary data.</text>
</comment>
<proteinExistence type="predicted"/>
<sequence length="149" mass="17122">MKKTFTHLDLATDKTRQETRQDLSQMLLFLWKRMAQCLFAWFLCLARRLPTETPRLHSEFLLTSCSAGVSDVQKGEFLRPCWLMRVIVRSKVLNVLPLTAFSPNAKKLYIFLASVHTRLQMMAIRFLGFSGAHQTGVSTLILGHEELHS</sequence>
<protein>
    <submittedName>
        <fullName evidence="1">Uncharacterized protein</fullName>
    </submittedName>
</protein>
<dbReference type="Proteomes" id="UP000735302">
    <property type="component" value="Unassembled WGS sequence"/>
</dbReference>
<keyword evidence="2" id="KW-1185">Reference proteome</keyword>
<organism evidence="1 2">
    <name type="scientific">Plakobranchus ocellatus</name>
    <dbReference type="NCBI Taxonomy" id="259542"/>
    <lineage>
        <taxon>Eukaryota</taxon>
        <taxon>Metazoa</taxon>
        <taxon>Spiralia</taxon>
        <taxon>Lophotrochozoa</taxon>
        <taxon>Mollusca</taxon>
        <taxon>Gastropoda</taxon>
        <taxon>Heterobranchia</taxon>
        <taxon>Euthyneura</taxon>
        <taxon>Panpulmonata</taxon>
        <taxon>Sacoglossa</taxon>
        <taxon>Placobranchoidea</taxon>
        <taxon>Plakobranchidae</taxon>
        <taxon>Plakobranchus</taxon>
    </lineage>
</organism>
<gene>
    <name evidence="1" type="ORF">PoB_006064800</name>
</gene>
<name>A0AAV4CQI4_9GAST</name>